<accession>A0ABU1IS94</accession>
<sequence length="246" mass="26615">MDKKNVWAAKLLWVIVAFIISGAVIWLFGTMLQKERQQAMGDTSIVYNADAARMDSPPPSDSSPEVEKEPSANASQESSIADEESSNVAVDGTGVTMIGDSVTVGIAPYLQEKLPRMTIDGKVDRQMSQANEEISTLAAGGNLGDRVIIELGTNGPFSSEQLRSVLQSLSRSKQVLLVTVRAPEPWVDSVNTTITEIGRKFPNVQIVDWYGASAGKDQYFYNDGVHLKPSGSRYFTSLLVAALAKS</sequence>
<proteinExistence type="predicted"/>
<evidence type="ECO:0000313" key="4">
    <source>
        <dbReference type="Proteomes" id="UP001185028"/>
    </source>
</evidence>
<gene>
    <name evidence="3" type="ORF">JOC58_000010</name>
</gene>
<feature type="region of interest" description="Disordered" evidence="1">
    <location>
        <begin position="51"/>
        <end position="87"/>
    </location>
</feature>
<keyword evidence="2" id="KW-1133">Transmembrane helix</keyword>
<dbReference type="EMBL" id="JAVDQH010000001">
    <property type="protein sequence ID" value="MDR6242126.1"/>
    <property type="molecule type" value="Genomic_DNA"/>
</dbReference>
<dbReference type="Gene3D" id="3.40.50.1110">
    <property type="entry name" value="SGNH hydrolase"/>
    <property type="match status" value="1"/>
</dbReference>
<dbReference type="InterPro" id="IPR036514">
    <property type="entry name" value="SGNH_hydro_sf"/>
</dbReference>
<dbReference type="SUPFAM" id="SSF52266">
    <property type="entry name" value="SGNH hydrolase"/>
    <property type="match status" value="1"/>
</dbReference>
<keyword evidence="4" id="KW-1185">Reference proteome</keyword>
<evidence type="ECO:0000313" key="3">
    <source>
        <dbReference type="EMBL" id="MDR6242126.1"/>
    </source>
</evidence>
<feature type="transmembrane region" description="Helical" evidence="2">
    <location>
        <begin position="6"/>
        <end position="28"/>
    </location>
</feature>
<dbReference type="Proteomes" id="UP001185028">
    <property type="component" value="Unassembled WGS sequence"/>
</dbReference>
<protein>
    <recommendedName>
        <fullName evidence="5">Acyltransferase</fullName>
    </recommendedName>
</protein>
<reference evidence="3 4" key="1">
    <citation type="submission" date="2023-07" db="EMBL/GenBank/DDBJ databases">
        <title>Genomic Encyclopedia of Type Strains, Phase IV (KMG-IV): sequencing the most valuable type-strain genomes for metagenomic binning, comparative biology and taxonomic classification.</title>
        <authorList>
            <person name="Goeker M."/>
        </authorList>
    </citation>
    <scope>NUCLEOTIDE SEQUENCE [LARGE SCALE GENOMIC DNA]</scope>
    <source>
        <strain evidence="3 4">DSM 22170</strain>
    </source>
</reference>
<keyword evidence="2" id="KW-0812">Transmembrane</keyword>
<evidence type="ECO:0000256" key="1">
    <source>
        <dbReference type="SAM" id="MobiDB-lite"/>
    </source>
</evidence>
<comment type="caution">
    <text evidence="3">The sequence shown here is derived from an EMBL/GenBank/DDBJ whole genome shotgun (WGS) entry which is preliminary data.</text>
</comment>
<evidence type="ECO:0008006" key="5">
    <source>
        <dbReference type="Google" id="ProtNLM"/>
    </source>
</evidence>
<dbReference type="RefSeq" id="WP_188774629.1">
    <property type="nucleotide sequence ID" value="NZ_BMMB01000003.1"/>
</dbReference>
<name>A0ABU1IS94_9BACL</name>
<organism evidence="3 4">
    <name type="scientific">Paenibacillus hunanensis</name>
    <dbReference type="NCBI Taxonomy" id="539262"/>
    <lineage>
        <taxon>Bacteria</taxon>
        <taxon>Bacillati</taxon>
        <taxon>Bacillota</taxon>
        <taxon>Bacilli</taxon>
        <taxon>Bacillales</taxon>
        <taxon>Paenibacillaceae</taxon>
        <taxon>Paenibacillus</taxon>
    </lineage>
</organism>
<dbReference type="CDD" id="cd01840">
    <property type="entry name" value="SGNH_hydrolase_yrhL_like"/>
    <property type="match status" value="1"/>
</dbReference>
<evidence type="ECO:0000256" key="2">
    <source>
        <dbReference type="SAM" id="Phobius"/>
    </source>
</evidence>
<keyword evidence="2" id="KW-0472">Membrane</keyword>